<name>A0ABV4BIE7_9GAMM</name>
<dbReference type="Pfam" id="PF03413">
    <property type="entry name" value="PepSY"/>
    <property type="match status" value="1"/>
</dbReference>
<evidence type="ECO:0000313" key="3">
    <source>
        <dbReference type="EMBL" id="MEY6432220.1"/>
    </source>
</evidence>
<feature type="domain" description="PepSY" evidence="2">
    <location>
        <begin position="57"/>
        <end position="117"/>
    </location>
</feature>
<organism evidence="3 4">
    <name type="scientific">Thioalkalicoccus limnaeus</name>
    <dbReference type="NCBI Taxonomy" id="120681"/>
    <lineage>
        <taxon>Bacteria</taxon>
        <taxon>Pseudomonadati</taxon>
        <taxon>Pseudomonadota</taxon>
        <taxon>Gammaproteobacteria</taxon>
        <taxon>Chromatiales</taxon>
        <taxon>Chromatiaceae</taxon>
        <taxon>Thioalkalicoccus</taxon>
    </lineage>
</organism>
<dbReference type="EMBL" id="JBDKXB010000007">
    <property type="protein sequence ID" value="MEY6432220.1"/>
    <property type="molecule type" value="Genomic_DNA"/>
</dbReference>
<protein>
    <submittedName>
        <fullName evidence="3">PepSY domain-containing protein</fullName>
    </submittedName>
</protein>
<dbReference type="Proteomes" id="UP001564408">
    <property type="component" value="Unassembled WGS sequence"/>
</dbReference>
<feature type="chain" id="PRO_5046357853" evidence="1">
    <location>
        <begin position="23"/>
        <end position="119"/>
    </location>
</feature>
<evidence type="ECO:0000256" key="1">
    <source>
        <dbReference type="SAM" id="SignalP"/>
    </source>
</evidence>
<keyword evidence="4" id="KW-1185">Reference proteome</keyword>
<reference evidence="3 4" key="1">
    <citation type="submission" date="2024-05" db="EMBL/GenBank/DDBJ databases">
        <title>Genome Sequence and Characterization of the New Strain Purple Sulfur Bacterium of Genus Thioalkalicoccus.</title>
        <authorList>
            <person name="Bryantseva I.A."/>
            <person name="Kyndt J.A."/>
            <person name="Imhoff J.F."/>
        </authorList>
    </citation>
    <scope>NUCLEOTIDE SEQUENCE [LARGE SCALE GENOMIC DNA]</scope>
    <source>
        <strain evidence="3 4">Um2</strain>
    </source>
</reference>
<dbReference type="RefSeq" id="WP_369666610.1">
    <property type="nucleotide sequence ID" value="NZ_JBDKXB010000007.1"/>
</dbReference>
<accession>A0ABV4BIE7</accession>
<comment type="caution">
    <text evidence="3">The sequence shown here is derived from an EMBL/GenBank/DDBJ whole genome shotgun (WGS) entry which is preliminary data.</text>
</comment>
<feature type="signal peptide" evidence="1">
    <location>
        <begin position="1"/>
        <end position="22"/>
    </location>
</feature>
<evidence type="ECO:0000313" key="4">
    <source>
        <dbReference type="Proteomes" id="UP001564408"/>
    </source>
</evidence>
<dbReference type="InterPro" id="IPR025711">
    <property type="entry name" value="PepSY"/>
</dbReference>
<sequence length="119" mass="13527">MIKRPQPRALRIGALILATALAAPGIEAHRFDHREEDEEHDHDRARQALMRGEVRPLAEVLRQVSARVPGEVIAVEFERERRGAASRWVYEVKLIRPNGRLIEVYVDAASGEILKSEDE</sequence>
<proteinExistence type="predicted"/>
<gene>
    <name evidence="3" type="ORF">ABC977_07320</name>
</gene>
<keyword evidence="1" id="KW-0732">Signal</keyword>
<dbReference type="Gene3D" id="3.10.450.40">
    <property type="match status" value="1"/>
</dbReference>
<evidence type="ECO:0000259" key="2">
    <source>
        <dbReference type="Pfam" id="PF03413"/>
    </source>
</evidence>